<evidence type="ECO:0000313" key="5">
    <source>
        <dbReference type="EMBL" id="VVT49163.1"/>
    </source>
</evidence>
<feature type="compositionally biased region" description="Acidic residues" evidence="2">
    <location>
        <begin position="1224"/>
        <end position="1234"/>
    </location>
</feature>
<evidence type="ECO:0000259" key="4">
    <source>
        <dbReference type="Pfam" id="PF16979"/>
    </source>
</evidence>
<evidence type="ECO:0000256" key="1">
    <source>
        <dbReference type="ARBA" id="ARBA00009407"/>
    </source>
</evidence>
<evidence type="ECO:0000259" key="3">
    <source>
        <dbReference type="Pfam" id="PF16978"/>
    </source>
</evidence>
<feature type="region of interest" description="Disordered" evidence="2">
    <location>
        <begin position="899"/>
        <end position="967"/>
    </location>
</feature>
<feature type="compositionally biased region" description="Low complexity" evidence="2">
    <location>
        <begin position="1123"/>
        <end position="1140"/>
    </location>
</feature>
<organism evidence="5 6">
    <name type="scientific">Magnusiomyces paraingens</name>
    <dbReference type="NCBI Taxonomy" id="2606893"/>
    <lineage>
        <taxon>Eukaryota</taxon>
        <taxon>Fungi</taxon>
        <taxon>Dikarya</taxon>
        <taxon>Ascomycota</taxon>
        <taxon>Saccharomycotina</taxon>
        <taxon>Dipodascomycetes</taxon>
        <taxon>Dipodascales</taxon>
        <taxon>Dipodascaceae</taxon>
        <taxon>Magnusiomyces</taxon>
    </lineage>
</organism>
<dbReference type="Pfam" id="PF16979">
    <property type="entry name" value="SIN1_PH"/>
    <property type="match status" value="1"/>
</dbReference>
<proteinExistence type="inferred from homology"/>
<dbReference type="InterPro" id="IPR008828">
    <property type="entry name" value="Sin1/Avo1"/>
</dbReference>
<feature type="region of interest" description="Disordered" evidence="2">
    <location>
        <begin position="351"/>
        <end position="443"/>
    </location>
</feature>
<feature type="region of interest" description="Disordered" evidence="2">
    <location>
        <begin position="1269"/>
        <end position="1290"/>
    </location>
</feature>
<feature type="compositionally biased region" description="Low complexity" evidence="2">
    <location>
        <begin position="689"/>
        <end position="704"/>
    </location>
</feature>
<feature type="region of interest" description="Disordered" evidence="2">
    <location>
        <begin position="602"/>
        <end position="626"/>
    </location>
</feature>
<evidence type="ECO:0000313" key="6">
    <source>
        <dbReference type="Proteomes" id="UP000398389"/>
    </source>
</evidence>
<comment type="similarity">
    <text evidence="1">Belongs to the SIN1 family.</text>
</comment>
<protein>
    <recommendedName>
        <fullName evidence="7">PH domain-containing protein</fullName>
    </recommendedName>
</protein>
<feature type="compositionally biased region" description="Low complexity" evidence="2">
    <location>
        <begin position="741"/>
        <end position="754"/>
    </location>
</feature>
<dbReference type="GO" id="GO:0038203">
    <property type="term" value="P:TORC2 signaling"/>
    <property type="evidence" value="ECO:0007669"/>
    <property type="project" value="TreeGrafter"/>
</dbReference>
<feature type="compositionally biased region" description="Basic residues" evidence="2">
    <location>
        <begin position="517"/>
        <end position="526"/>
    </location>
</feature>
<dbReference type="GeneID" id="43580954"/>
<dbReference type="InterPro" id="IPR031567">
    <property type="entry name" value="CRIM_dom"/>
</dbReference>
<dbReference type="PANTHER" id="PTHR13335:SF1">
    <property type="entry name" value="TARGET OF RAPAMYCIN COMPLEX 2 SUBUNIT MAPKAP1"/>
    <property type="match status" value="1"/>
</dbReference>
<evidence type="ECO:0008006" key="7">
    <source>
        <dbReference type="Google" id="ProtNLM"/>
    </source>
</evidence>
<feature type="compositionally biased region" description="Low complexity" evidence="2">
    <location>
        <begin position="926"/>
        <end position="943"/>
    </location>
</feature>
<feature type="region of interest" description="Disordered" evidence="2">
    <location>
        <begin position="179"/>
        <end position="237"/>
    </location>
</feature>
<reference evidence="5 6" key="1">
    <citation type="submission" date="2019-09" db="EMBL/GenBank/DDBJ databases">
        <authorList>
            <person name="Brejova B."/>
        </authorList>
    </citation>
    <scope>NUCLEOTIDE SEQUENCE [LARGE SCALE GENOMIC DNA]</scope>
</reference>
<feature type="region of interest" description="Disordered" evidence="2">
    <location>
        <begin position="517"/>
        <end position="584"/>
    </location>
</feature>
<feature type="region of interest" description="Disordered" evidence="2">
    <location>
        <begin position="1221"/>
        <end position="1242"/>
    </location>
</feature>
<dbReference type="EMBL" id="CABVLU010000002">
    <property type="protein sequence ID" value="VVT49163.1"/>
    <property type="molecule type" value="Genomic_DNA"/>
</dbReference>
<dbReference type="Gene3D" id="2.30.29.30">
    <property type="entry name" value="Pleckstrin-homology domain (PH domain)/Phosphotyrosine-binding domain (PTB)"/>
    <property type="match status" value="1"/>
</dbReference>
<dbReference type="GO" id="GO:0005886">
    <property type="term" value="C:plasma membrane"/>
    <property type="evidence" value="ECO:0007669"/>
    <property type="project" value="TreeGrafter"/>
</dbReference>
<dbReference type="OrthoDB" id="241990at2759"/>
<dbReference type="Proteomes" id="UP000398389">
    <property type="component" value="Unassembled WGS sequence"/>
</dbReference>
<evidence type="ECO:0000256" key="2">
    <source>
        <dbReference type="SAM" id="MobiDB-lite"/>
    </source>
</evidence>
<dbReference type="InterPro" id="IPR031313">
    <property type="entry name" value="Sin1_PH_dom"/>
</dbReference>
<dbReference type="PANTHER" id="PTHR13335">
    <property type="entry name" value="TARGET OF RAPAMYCIN COMPLEX 2 SUBUNIT MAPKAP1"/>
    <property type="match status" value="1"/>
</dbReference>
<feature type="region of interest" description="Disordered" evidence="2">
    <location>
        <begin position="741"/>
        <end position="784"/>
    </location>
</feature>
<feature type="compositionally biased region" description="Polar residues" evidence="2">
    <location>
        <begin position="221"/>
        <end position="237"/>
    </location>
</feature>
<feature type="compositionally biased region" description="Polar residues" evidence="2">
    <location>
        <begin position="763"/>
        <end position="772"/>
    </location>
</feature>
<dbReference type="InterPro" id="IPR011993">
    <property type="entry name" value="PH-like_dom_sf"/>
</dbReference>
<dbReference type="RefSeq" id="XP_031852745.1">
    <property type="nucleotide sequence ID" value="XM_031996854.1"/>
</dbReference>
<feature type="region of interest" description="Disordered" evidence="2">
    <location>
        <begin position="1102"/>
        <end position="1149"/>
    </location>
</feature>
<dbReference type="GO" id="GO:0031932">
    <property type="term" value="C:TORC2 complex"/>
    <property type="evidence" value="ECO:0007669"/>
    <property type="project" value="InterPro"/>
</dbReference>
<feature type="compositionally biased region" description="Low complexity" evidence="2">
    <location>
        <begin position="607"/>
        <end position="623"/>
    </location>
</feature>
<feature type="domain" description="SIN1-type PH" evidence="4">
    <location>
        <begin position="1501"/>
        <end position="1600"/>
    </location>
</feature>
<feature type="compositionally biased region" description="Basic residues" evidence="2">
    <location>
        <begin position="774"/>
        <end position="783"/>
    </location>
</feature>
<feature type="region of interest" description="Disordered" evidence="2">
    <location>
        <begin position="1339"/>
        <end position="1370"/>
    </location>
</feature>
<sequence>MALLHDQNYVIAHLRASYLQAFPDGIGNRIINPNTHIYYTRSDPLTRPSPSAPAPIGGLGTGFGIGAGLQSVGVDAQSNTTSTATTLVSDANKPNETTDSSTAQQQPHIGEPILASQSIMQLVSPSSPPIPTSTLRDMSALQRRKRALNRGGGISASFANREVTTRVFSGIGSFDLPQHARKDVRSSKKKSKSNSTGASSSTGKKKGKKGHSSSSTSSNNRQKLPNVTIVPVSSNTSIKDTSTDLAQAYTLSQAGLKPRASTIPPDAVAASQYPYTDSALIGSPSTTTKPGGLFSLDRESNSSTDTLPLLTNITRNSKDPKTVGSNTTTIKKKKRAHSAAAVSFLTASSVVPTRPPVTKNGTQSRFSGSAIEEASEGDDTFEGAKNTSETEDGGDLTDSREGAKTDTEENIAPPAASTPRKHKTSASSEISTASTTSSMAPETSTALVNTNKYKKLMAALPPGVTLSEQQQQLIVRHHRLRKKLLRLQQQLTPSELSLYRNGELTESQLRIIYMRHKASRHHHHHSQHTDGTHNTPGSSASSAPTQSNASFTPDSQEIIPSSVPATSQLSSARHTPPMPRSSITSNMLALGKSTVIINGTTAASGLSNPQSESGSRSGSASDSQRPKVRLLHRQMSLGIPPKPIYSTASVSTSSLSSLALGTTSNIDTQATDLTSSPLVRPTTPPPSVSKPVSAPTTPSNSSPNGSFTQVQIRKMSVGTNIPTSSAVAALIARTRQTVQQQQAQLQRRASRSQTNASLPAYSLAQTAPSAPSSPKKKHKKKKQQLLLQLQLQQQHQLQLQQRLGLLPLEANGSQSADQSDAAALNSSGIALTNALGYAITPNGIAAAAAAVAATSGTGRKPDALLSKLSKLAAESSANLAKQLQNGADDKKIEFGQELKTLQPPNAPPELPRGRTRNLNKAGTEDSLSSSSLSNKKSPKKVNPFPKRDLTAPVPKYNESETNLPEPCSKLTSQINEKRATLDDPLEVYVEASGKSEARPLKLKMYMPSSDQPRTPWEVVVRRDVNVANAIGFALYCYNNPSPGQVARTPKLPPNMCNANKWTLRIVEDDGEPDEDFPALDRTRLISAFSFDEFALVEATPSQAIENEKATPSVRRKKNESQNSATSSSTSVATSAKTTPSNPEDSNEINTTHKAVLNIYQYPYDDMVSSLYWTAEVDMSVTVGEVLFQICIDKNLDRSQYVLKQVGRRHVLPMNSTFSSINLTESEDSDDDSEFGDGFLGDNDDEESLGNGGLLLSDVMVFNKNEQRRPSIIGASKKKTPRQPKEAASNDKIVAHQRRQIVASNFEITPKRVITILNGYHEGPSDLRAVAGEYIVPLSTSPEYSRHDSSAVDEDSTGHANSNNRNSLYGRRSSVTSFYHRNSSENTTSSSRPSFSVANNGTLVEEGENKTSNGGMDKDAGGVASNLTNNASTTSIAPAQDLVALGLINTNTSTSAALAASARQRLRASIVPKSTTLGRLSRPSSGLGPSFTNDLHGAAGGFYRYKVWRRQPMSFIARHERVLTIDGDYIHLVPAEDPAWYDSLKTSSFHVSQMVKCKTSRKVPTNFKIVVNKNNGTKRYDLEAPTKESAEEIVTRLKTVFSRYLLKTSTGVPGSLGGVPQGSLNTFGGSSLGAHDLLNGAGTPAANNIGGVGPGDHTGAGP</sequence>
<feature type="region of interest" description="Disordered" evidence="2">
    <location>
        <begin position="314"/>
        <end position="336"/>
    </location>
</feature>
<dbReference type="GO" id="GO:0005546">
    <property type="term" value="F:phosphatidylinositol-4,5-bisphosphate binding"/>
    <property type="evidence" value="ECO:0007669"/>
    <property type="project" value="TreeGrafter"/>
</dbReference>
<dbReference type="GO" id="GO:0005737">
    <property type="term" value="C:cytoplasm"/>
    <property type="evidence" value="ECO:0007669"/>
    <property type="project" value="TreeGrafter"/>
</dbReference>
<feature type="compositionally biased region" description="Polar residues" evidence="2">
    <location>
        <begin position="1357"/>
        <end position="1370"/>
    </location>
</feature>
<accession>A0A5E8BCX5</accession>
<feature type="compositionally biased region" description="Low complexity" evidence="2">
    <location>
        <begin position="193"/>
        <end position="202"/>
    </location>
</feature>
<name>A0A5E8BCX5_9ASCO</name>
<dbReference type="Pfam" id="PF16978">
    <property type="entry name" value="CRIM"/>
    <property type="match status" value="1"/>
</dbReference>
<feature type="region of interest" description="Disordered" evidence="2">
    <location>
        <begin position="669"/>
        <end position="707"/>
    </location>
</feature>
<keyword evidence="6" id="KW-1185">Reference proteome</keyword>
<feature type="domain" description="CRIM" evidence="3">
    <location>
        <begin position="968"/>
        <end position="1107"/>
    </location>
</feature>
<feature type="compositionally biased region" description="Low complexity" evidence="2">
    <location>
        <begin position="425"/>
        <end position="443"/>
    </location>
</feature>
<feature type="region of interest" description="Disordered" evidence="2">
    <location>
        <begin position="1404"/>
        <end position="1425"/>
    </location>
</feature>
<feature type="compositionally biased region" description="Basic and acidic residues" evidence="2">
    <location>
        <begin position="397"/>
        <end position="407"/>
    </location>
</feature>
<gene>
    <name evidence="5" type="ORF">SAPINGB_P002134</name>
</gene>
<feature type="compositionally biased region" description="Polar residues" evidence="2">
    <location>
        <begin position="534"/>
        <end position="573"/>
    </location>
</feature>